<dbReference type="InterPro" id="IPR003439">
    <property type="entry name" value="ABC_transporter-like_ATP-bd"/>
</dbReference>
<dbReference type="OrthoDB" id="3266715at2"/>
<accession>A0A261EVI8</accession>
<dbReference type="Pfam" id="PF00005">
    <property type="entry name" value="ABC_tran"/>
    <property type="match status" value="1"/>
</dbReference>
<evidence type="ECO:0000313" key="4">
    <source>
        <dbReference type="EMBL" id="OZG50879.1"/>
    </source>
</evidence>
<dbReference type="SUPFAM" id="SSF52540">
    <property type="entry name" value="P-loop containing nucleoside triphosphate hydrolases"/>
    <property type="match status" value="1"/>
</dbReference>
<dbReference type="InterPro" id="IPR015854">
    <property type="entry name" value="ABC_transpr_LolD-like"/>
</dbReference>
<evidence type="ECO:0000259" key="3">
    <source>
        <dbReference type="PROSITE" id="PS50893"/>
    </source>
</evidence>
<dbReference type="InterPro" id="IPR003593">
    <property type="entry name" value="AAA+_ATPase"/>
</dbReference>
<dbReference type="GO" id="GO:0005524">
    <property type="term" value="F:ATP binding"/>
    <property type="evidence" value="ECO:0007669"/>
    <property type="project" value="UniProtKB-KW"/>
</dbReference>
<comment type="caution">
    <text evidence="4">The sequence shown here is derived from an EMBL/GenBank/DDBJ whole genome shotgun (WGS) entry which is preliminary data.</text>
</comment>
<dbReference type="GO" id="GO:0022857">
    <property type="term" value="F:transmembrane transporter activity"/>
    <property type="evidence" value="ECO:0007669"/>
    <property type="project" value="TreeGrafter"/>
</dbReference>
<dbReference type="InterPro" id="IPR017871">
    <property type="entry name" value="ABC_transporter-like_CS"/>
</dbReference>
<keyword evidence="5" id="KW-1185">Reference proteome</keyword>
<dbReference type="GO" id="GO:0016887">
    <property type="term" value="F:ATP hydrolysis activity"/>
    <property type="evidence" value="ECO:0007669"/>
    <property type="project" value="InterPro"/>
</dbReference>
<dbReference type="EMBL" id="MWWS01000002">
    <property type="protein sequence ID" value="OZG50879.1"/>
    <property type="molecule type" value="Genomic_DNA"/>
</dbReference>
<feature type="domain" description="ABC transporter" evidence="3">
    <location>
        <begin position="13"/>
        <end position="248"/>
    </location>
</feature>
<evidence type="ECO:0000256" key="2">
    <source>
        <dbReference type="ARBA" id="ARBA00022840"/>
    </source>
</evidence>
<dbReference type="InterPro" id="IPR027417">
    <property type="entry name" value="P-loop_NTPase"/>
</dbReference>
<dbReference type="RefSeq" id="WP_094722127.1">
    <property type="nucleotide sequence ID" value="NZ_MWWS01000002.1"/>
</dbReference>
<organism evidence="4 5">
    <name type="scientific">Bombiscardovia coagulans</name>
    <dbReference type="NCBI Taxonomy" id="686666"/>
    <lineage>
        <taxon>Bacteria</taxon>
        <taxon>Bacillati</taxon>
        <taxon>Actinomycetota</taxon>
        <taxon>Actinomycetes</taxon>
        <taxon>Bifidobacteriales</taxon>
        <taxon>Bifidobacteriaceae</taxon>
        <taxon>Bombiscardovia</taxon>
    </lineage>
</organism>
<dbReference type="PROSITE" id="PS50893">
    <property type="entry name" value="ABC_TRANSPORTER_2"/>
    <property type="match status" value="1"/>
</dbReference>
<evidence type="ECO:0000313" key="5">
    <source>
        <dbReference type="Proteomes" id="UP000216004"/>
    </source>
</evidence>
<gene>
    <name evidence="4" type="ORF">BOCO_0065</name>
</gene>
<keyword evidence="2" id="KW-0067">ATP-binding</keyword>
<name>A0A261EVI8_9BIFI</name>
<reference evidence="4 5" key="1">
    <citation type="journal article" date="2017" name="BMC Genomics">
        <title>Comparative genomic and phylogenomic analyses of the Bifidobacteriaceae family.</title>
        <authorList>
            <person name="Lugli G.A."/>
            <person name="Milani C."/>
            <person name="Turroni F."/>
            <person name="Duranti S."/>
            <person name="Mancabelli L."/>
            <person name="Mangifesta M."/>
            <person name="Ferrario C."/>
            <person name="Modesto M."/>
            <person name="Mattarelli P."/>
            <person name="Jiri K."/>
            <person name="van Sinderen D."/>
            <person name="Ventura M."/>
        </authorList>
    </citation>
    <scope>NUCLEOTIDE SEQUENCE [LARGE SCALE GENOMIC DNA]</scope>
    <source>
        <strain evidence="4 5">DSM 22924</strain>
    </source>
</reference>
<dbReference type="PANTHER" id="PTHR24220">
    <property type="entry name" value="IMPORT ATP-BINDING PROTEIN"/>
    <property type="match status" value="1"/>
</dbReference>
<dbReference type="AlphaFoldDB" id="A0A261EVI8"/>
<dbReference type="SMART" id="SM00382">
    <property type="entry name" value="AAA"/>
    <property type="match status" value="1"/>
</dbReference>
<evidence type="ECO:0000256" key="1">
    <source>
        <dbReference type="ARBA" id="ARBA00022741"/>
    </source>
</evidence>
<keyword evidence="1" id="KW-0547">Nucleotide-binding</keyword>
<dbReference type="GO" id="GO:0005886">
    <property type="term" value="C:plasma membrane"/>
    <property type="evidence" value="ECO:0007669"/>
    <property type="project" value="TreeGrafter"/>
</dbReference>
<sequence length="248" mass="27324">MCDSEVTLTAKRIEFSFLTRSNGHKKNPPDIGPLDITLRKGEKTVLIGASGSGKSTTLKLLAGLLSPTNGDITFNNMDLTKLSERRKAAIRRTDFAFIFQDYMLIENLTVSENIALPTLLNSGVYTQDNVVDAMSKVNLDSSLLNKPVFKLSGGQKQRVAISRSLMTQANVLFADEPTGNLDPRARNETLDAIDSAMKYNLQSCLMVTHDPIVAARADRVLFMKDGKIRKQYAKLTADEVNDILLGNQ</sequence>
<dbReference type="Proteomes" id="UP000216004">
    <property type="component" value="Unassembled WGS sequence"/>
</dbReference>
<proteinExistence type="predicted"/>
<dbReference type="PROSITE" id="PS00211">
    <property type="entry name" value="ABC_TRANSPORTER_1"/>
    <property type="match status" value="1"/>
</dbReference>
<protein>
    <submittedName>
        <fullName evidence="4">ABC transporter, ATP binding protein</fullName>
    </submittedName>
</protein>
<dbReference type="Gene3D" id="3.40.50.300">
    <property type="entry name" value="P-loop containing nucleotide triphosphate hydrolases"/>
    <property type="match status" value="1"/>
</dbReference>